<feature type="compositionally biased region" description="Polar residues" evidence="1">
    <location>
        <begin position="238"/>
        <end position="247"/>
    </location>
</feature>
<dbReference type="EMBL" id="JAOYFB010000068">
    <property type="protein sequence ID" value="KAK4045840.1"/>
    <property type="molecule type" value="Genomic_DNA"/>
</dbReference>
<feature type="compositionally biased region" description="Low complexity" evidence="1">
    <location>
        <begin position="148"/>
        <end position="158"/>
    </location>
</feature>
<name>A0ABR0BBI6_9CRUS</name>
<dbReference type="Proteomes" id="UP001234178">
    <property type="component" value="Unassembled WGS sequence"/>
</dbReference>
<evidence type="ECO:0000313" key="2">
    <source>
        <dbReference type="EMBL" id="KAK4045840.1"/>
    </source>
</evidence>
<evidence type="ECO:0000256" key="1">
    <source>
        <dbReference type="SAM" id="MobiDB-lite"/>
    </source>
</evidence>
<sequence length="539" mass="60499">MPTTKKLPKYALYDFDDGTVATGLSCLIDIASADVSDQDFDYNESHTVFWPSRPIKSSTEQDVIKLKQCAKILLFSNDISILKQYRDQLSDEIVAVELFPKIRMKVWEKSTAVEESCPGGASRQSRRLKERKQNGASEEEHADDQSKKNSSNSSLLTTHPPPKRSRKACESFNNENTLAKIVQQKSLLLNNTQRDKPGSPPPTVTVAEIHAEPISLSGNSRKRSHSVYSDKEERNDDGSTSESNSGCFTLQKLTPAKKKLVFPETTDELVDEEECEDVVPTLTRTDNLQSEVEVLSSLKASMLMGQAPVSTEDVQHLKSKIRALVEENDRLKKDLKFFQEFGSVKAWVDQLIFKQQYIQQLQKNGECASAAPLASATSSVKMNLPKLAYEDIKPHFQANGSSLPPPPVLNAPETPIEETNKQQKYPSDLYNNPFPITQDILDQIPPGSKKSETRFVGSLLRLMYTDNYLGTHTMSANLTGKKYMDENELLSIIKATLDFFQCKDHEKVKKEGEVRKGISTFLNNTKQKLKKLQNNSSKL</sequence>
<reference evidence="2 3" key="1">
    <citation type="journal article" date="2023" name="Nucleic Acids Res.">
        <title>The hologenome of Daphnia magna reveals possible DNA methylation and microbiome-mediated evolution of the host genome.</title>
        <authorList>
            <person name="Chaturvedi A."/>
            <person name="Li X."/>
            <person name="Dhandapani V."/>
            <person name="Marshall H."/>
            <person name="Kissane S."/>
            <person name="Cuenca-Cambronero M."/>
            <person name="Asole G."/>
            <person name="Calvet F."/>
            <person name="Ruiz-Romero M."/>
            <person name="Marangio P."/>
            <person name="Guigo R."/>
            <person name="Rago D."/>
            <person name="Mirbahai L."/>
            <person name="Eastwood N."/>
            <person name="Colbourne J.K."/>
            <person name="Zhou J."/>
            <person name="Mallon E."/>
            <person name="Orsini L."/>
        </authorList>
    </citation>
    <scope>NUCLEOTIDE SEQUENCE [LARGE SCALE GENOMIC DNA]</scope>
    <source>
        <strain evidence="2">LRV0_1</strain>
    </source>
</reference>
<feature type="region of interest" description="Disordered" evidence="1">
    <location>
        <begin position="211"/>
        <end position="247"/>
    </location>
</feature>
<feature type="region of interest" description="Disordered" evidence="1">
    <location>
        <begin position="113"/>
        <end position="169"/>
    </location>
</feature>
<gene>
    <name evidence="2" type="ORF">OUZ56_033886</name>
</gene>
<feature type="compositionally biased region" description="Basic and acidic residues" evidence="1">
    <location>
        <begin position="228"/>
        <end position="237"/>
    </location>
</feature>
<keyword evidence="3" id="KW-1185">Reference proteome</keyword>
<organism evidence="2 3">
    <name type="scientific">Daphnia magna</name>
    <dbReference type="NCBI Taxonomy" id="35525"/>
    <lineage>
        <taxon>Eukaryota</taxon>
        <taxon>Metazoa</taxon>
        <taxon>Ecdysozoa</taxon>
        <taxon>Arthropoda</taxon>
        <taxon>Crustacea</taxon>
        <taxon>Branchiopoda</taxon>
        <taxon>Diplostraca</taxon>
        <taxon>Cladocera</taxon>
        <taxon>Anomopoda</taxon>
        <taxon>Daphniidae</taxon>
        <taxon>Daphnia</taxon>
    </lineage>
</organism>
<comment type="caution">
    <text evidence="2">The sequence shown here is derived from an EMBL/GenBank/DDBJ whole genome shotgun (WGS) entry which is preliminary data.</text>
</comment>
<protein>
    <recommendedName>
        <fullName evidence="4">BEN domain-containing protein</fullName>
    </recommendedName>
</protein>
<proteinExistence type="predicted"/>
<evidence type="ECO:0008006" key="4">
    <source>
        <dbReference type="Google" id="ProtNLM"/>
    </source>
</evidence>
<evidence type="ECO:0000313" key="3">
    <source>
        <dbReference type="Proteomes" id="UP001234178"/>
    </source>
</evidence>
<accession>A0ABR0BBI6</accession>